<comment type="caution">
    <text evidence="6">The sequence shown here is derived from an EMBL/GenBank/DDBJ whole genome shotgun (WGS) entry which is preliminary data.</text>
</comment>
<comment type="domain">
    <text evidence="5">The RxLR-dEER motif acts to carry the protein into the host cell cytoplasm through binding to cell surface phosphatidylinositol-3-phosphate.</text>
</comment>
<name>A0A8S9TX48_PHYIN</name>
<keyword evidence="3 5" id="KW-0964">Secreted</keyword>
<evidence type="ECO:0000256" key="4">
    <source>
        <dbReference type="ARBA" id="ARBA00022729"/>
    </source>
</evidence>
<dbReference type="Proteomes" id="UP000704712">
    <property type="component" value="Unassembled WGS sequence"/>
</dbReference>
<keyword evidence="4 5" id="KW-0732">Signal</keyword>
<evidence type="ECO:0000256" key="2">
    <source>
        <dbReference type="ARBA" id="ARBA00010400"/>
    </source>
</evidence>
<organism evidence="6 7">
    <name type="scientific">Phytophthora infestans</name>
    <name type="common">Potato late blight agent</name>
    <name type="synonym">Botrytis infestans</name>
    <dbReference type="NCBI Taxonomy" id="4787"/>
    <lineage>
        <taxon>Eukaryota</taxon>
        <taxon>Sar</taxon>
        <taxon>Stramenopiles</taxon>
        <taxon>Oomycota</taxon>
        <taxon>Peronosporomycetes</taxon>
        <taxon>Peronosporales</taxon>
        <taxon>Peronosporaceae</taxon>
        <taxon>Phytophthora</taxon>
    </lineage>
</organism>
<dbReference type="AlphaFoldDB" id="A0A8S9TX48"/>
<proteinExistence type="inferred from homology"/>
<evidence type="ECO:0000313" key="7">
    <source>
        <dbReference type="Proteomes" id="UP000704712"/>
    </source>
</evidence>
<evidence type="ECO:0000256" key="1">
    <source>
        <dbReference type="ARBA" id="ARBA00004613"/>
    </source>
</evidence>
<dbReference type="Pfam" id="PF16810">
    <property type="entry name" value="RXLR"/>
    <property type="match status" value="1"/>
</dbReference>
<comment type="function">
    <text evidence="5">Effector that suppresses plant defense responses during pathogen infection.</text>
</comment>
<evidence type="ECO:0000256" key="3">
    <source>
        <dbReference type="ARBA" id="ARBA00022525"/>
    </source>
</evidence>
<evidence type="ECO:0000256" key="5">
    <source>
        <dbReference type="RuleBase" id="RU367124"/>
    </source>
</evidence>
<dbReference type="EMBL" id="JAACNO010002706">
    <property type="protein sequence ID" value="KAF4131637.1"/>
    <property type="molecule type" value="Genomic_DNA"/>
</dbReference>
<feature type="chain" id="PRO_5044971976" description="RxLR effector protein" evidence="5">
    <location>
        <begin position="21"/>
        <end position="125"/>
    </location>
</feature>
<feature type="signal peptide" evidence="5">
    <location>
        <begin position="1"/>
        <end position="20"/>
    </location>
</feature>
<comment type="similarity">
    <text evidence="2 5">Belongs to the RxLR effector family.</text>
</comment>
<gene>
    <name evidence="6" type="ORF">GN958_ATG19195</name>
</gene>
<evidence type="ECO:0000313" key="6">
    <source>
        <dbReference type="EMBL" id="KAF4131637.1"/>
    </source>
</evidence>
<protein>
    <recommendedName>
        <fullName evidence="5">RxLR effector protein</fullName>
    </recommendedName>
</protein>
<comment type="subcellular location">
    <subcellularLocation>
        <location evidence="1 5">Secreted</location>
    </subcellularLocation>
</comment>
<accession>A0A8S9TX48</accession>
<dbReference type="InterPro" id="IPR031825">
    <property type="entry name" value="RXLR"/>
</dbReference>
<reference evidence="6" key="1">
    <citation type="submission" date="2020-03" db="EMBL/GenBank/DDBJ databases">
        <title>Hybrid Assembly of Korean Phytophthora infestans isolates.</title>
        <authorList>
            <person name="Prokchorchik M."/>
            <person name="Lee Y."/>
            <person name="Seo J."/>
            <person name="Cho J.-H."/>
            <person name="Park Y.-E."/>
            <person name="Jang D.-C."/>
            <person name="Im J.-S."/>
            <person name="Choi J.-G."/>
            <person name="Park H.-J."/>
            <person name="Lee G.-B."/>
            <person name="Lee Y.-G."/>
            <person name="Hong S.-Y."/>
            <person name="Cho K."/>
            <person name="Sohn K.H."/>
        </authorList>
    </citation>
    <scope>NUCLEOTIDE SEQUENCE</scope>
    <source>
        <strain evidence="6">KR_2_A2</strain>
    </source>
</reference>
<sequence>MRISHAVVVVTVAFLASSEALSTRMDDKVSTVATHDGPRQRLLRIPHTAVENEDDSEERGLQAKDYLRLDAYADKLGINVEKAMKNTAYLGKVKDKYGKYQTYLNQLIEKRKSKGLSTITHEHHG</sequence>